<accession>A0A0B3RGB5</accession>
<comment type="caution">
    <text evidence="1">The sequence shown here is derived from an EMBL/GenBank/DDBJ whole genome shotgun (WGS) entry which is preliminary data.</text>
</comment>
<name>A0A0B3RGB5_9RHOB</name>
<dbReference type="RefSeq" id="WP_043146399.1">
    <property type="nucleotide sequence ID" value="NZ_JSUQ01000028.1"/>
</dbReference>
<evidence type="ECO:0000313" key="2">
    <source>
        <dbReference type="Proteomes" id="UP000030960"/>
    </source>
</evidence>
<evidence type="ECO:0000313" key="1">
    <source>
        <dbReference type="EMBL" id="KHQ50310.1"/>
    </source>
</evidence>
<sequence>MTAPHPAPAIAQLLALYNTAGRVPVMALPRANKLPVLPKDEQAVRGVMYALDTMQTWCAQLLATAHHASNDPEDAKLLTPRTILTERLQFTADLAKAQQLGFYG</sequence>
<reference evidence="1 2" key="1">
    <citation type="submission" date="2014-10" db="EMBL/GenBank/DDBJ databases">
        <title>Genome sequence of Ponticoccus sp. strain UMTAT08 isolated from clonal culture of toxic dinoflagellate Alexandrium tamiyavanichii.</title>
        <authorList>
            <person name="Gan H.Y."/>
            <person name="Muhd D.-D."/>
            <person name="Mohd Noor M.E."/>
            <person name="Yeong Y.S."/>
            <person name="Usup G."/>
        </authorList>
    </citation>
    <scope>NUCLEOTIDE SEQUENCE [LARGE SCALE GENOMIC DNA]</scope>
    <source>
        <strain evidence="1 2">UMTAT08</strain>
    </source>
</reference>
<protein>
    <submittedName>
        <fullName evidence="1">Uncharacterized protein</fullName>
    </submittedName>
</protein>
<dbReference type="OrthoDB" id="7873657at2"/>
<dbReference type="AlphaFoldDB" id="A0A0B3RGB5"/>
<proteinExistence type="predicted"/>
<gene>
    <name evidence="1" type="ORF">OA50_05158</name>
</gene>
<keyword evidence="2" id="KW-1185">Reference proteome</keyword>
<dbReference type="STRING" id="561184.SAMN05216376_111151"/>
<organism evidence="1 2">
    <name type="scientific">Mameliella alba</name>
    <dbReference type="NCBI Taxonomy" id="561184"/>
    <lineage>
        <taxon>Bacteria</taxon>
        <taxon>Pseudomonadati</taxon>
        <taxon>Pseudomonadota</taxon>
        <taxon>Alphaproteobacteria</taxon>
        <taxon>Rhodobacterales</taxon>
        <taxon>Roseobacteraceae</taxon>
        <taxon>Mameliella</taxon>
    </lineage>
</organism>
<dbReference type="Proteomes" id="UP000030960">
    <property type="component" value="Unassembled WGS sequence"/>
</dbReference>
<dbReference type="EMBL" id="JSUQ01000028">
    <property type="protein sequence ID" value="KHQ50310.1"/>
    <property type="molecule type" value="Genomic_DNA"/>
</dbReference>